<dbReference type="InterPro" id="IPR016192">
    <property type="entry name" value="APOBEC/CMP_deaminase_Zn-bd"/>
</dbReference>
<gene>
    <name evidence="8" type="primary">tadA</name>
    <name evidence="10" type="ordered locus">Moth_0025</name>
</gene>
<comment type="cofactor">
    <cofactor evidence="8">
        <name>Zn(2+)</name>
        <dbReference type="ChEBI" id="CHEBI:29105"/>
    </cofactor>
    <text evidence="8">Binds 1 zinc ion per subunit.</text>
</comment>
<evidence type="ECO:0000256" key="4">
    <source>
        <dbReference type="ARBA" id="ARBA00022723"/>
    </source>
</evidence>
<dbReference type="GO" id="GO:0002100">
    <property type="term" value="P:tRNA wobble adenosine to inosine editing"/>
    <property type="evidence" value="ECO:0007669"/>
    <property type="project" value="UniProtKB-UniRule"/>
</dbReference>
<dbReference type="InterPro" id="IPR016193">
    <property type="entry name" value="Cytidine_deaminase-like"/>
</dbReference>
<dbReference type="KEGG" id="mta:Moth_0025"/>
<dbReference type="EnsemblBacteria" id="ABC18365">
    <property type="protein sequence ID" value="ABC18365"/>
    <property type="gene ID" value="Moth_0025"/>
</dbReference>
<evidence type="ECO:0000256" key="5">
    <source>
        <dbReference type="ARBA" id="ARBA00022801"/>
    </source>
</evidence>
<dbReference type="PANTHER" id="PTHR11079">
    <property type="entry name" value="CYTOSINE DEAMINASE FAMILY MEMBER"/>
    <property type="match status" value="1"/>
</dbReference>
<dbReference type="InterPro" id="IPR002125">
    <property type="entry name" value="CMP_dCMP_dom"/>
</dbReference>
<dbReference type="GO" id="GO:0052717">
    <property type="term" value="F:tRNA-specific adenosine-34 deaminase activity"/>
    <property type="evidence" value="ECO:0007669"/>
    <property type="project" value="UniProtKB-UniRule"/>
</dbReference>
<dbReference type="EC" id="3.5.4.33" evidence="8"/>
<dbReference type="InterPro" id="IPR028883">
    <property type="entry name" value="tRNA_aden_deaminase"/>
</dbReference>
<sequence length="150" mass="16547">MDHHFYMGEALDEARKAFDLGEVPIGAVIVAGGEIIARAGNRRETLADPTAHAEIIALRAAARVRGDWRLTGATLYVTLEPCPMCAGALVQARIRQLVYGAPDLRSGAVDSVVNLVENPHFDHQVEVIPGIREEECRELIKKFFQMRRDG</sequence>
<name>Q2RMH4_MOOTA</name>
<dbReference type="PROSITE" id="PS51747">
    <property type="entry name" value="CYT_DCMP_DEAMINASES_2"/>
    <property type="match status" value="1"/>
</dbReference>
<evidence type="ECO:0000256" key="8">
    <source>
        <dbReference type="HAMAP-Rule" id="MF_00972"/>
    </source>
</evidence>
<proteinExistence type="inferred from homology"/>
<evidence type="ECO:0000256" key="7">
    <source>
        <dbReference type="ARBA" id="ARBA00048045"/>
    </source>
</evidence>
<evidence type="ECO:0000313" key="10">
    <source>
        <dbReference type="EMBL" id="ABC18365.1"/>
    </source>
</evidence>
<accession>Q2RMH4</accession>
<dbReference type="HOGENOM" id="CLU_025810_3_2_9"/>
<evidence type="ECO:0000256" key="1">
    <source>
        <dbReference type="ARBA" id="ARBA00010669"/>
    </source>
</evidence>
<feature type="domain" description="CMP/dCMP-type deaminase" evidence="9">
    <location>
        <begin position="1"/>
        <end position="110"/>
    </location>
</feature>
<comment type="function">
    <text evidence="8">Catalyzes the deamination of adenosine to inosine at the wobble position 34 of tRNA(Arg2).</text>
</comment>
<comment type="subunit">
    <text evidence="2 8">Homodimer.</text>
</comment>
<evidence type="ECO:0000256" key="6">
    <source>
        <dbReference type="ARBA" id="ARBA00022833"/>
    </source>
</evidence>
<keyword evidence="5 8" id="KW-0378">Hydrolase</keyword>
<feature type="active site" description="Proton donor" evidence="8">
    <location>
        <position position="54"/>
    </location>
</feature>
<keyword evidence="3 8" id="KW-0819">tRNA processing</keyword>
<feature type="binding site" evidence="8">
    <location>
        <position position="52"/>
    </location>
    <ligand>
        <name>Zn(2+)</name>
        <dbReference type="ChEBI" id="CHEBI:29105"/>
        <note>catalytic</note>
    </ligand>
</feature>
<evidence type="ECO:0000259" key="9">
    <source>
        <dbReference type="PROSITE" id="PS51747"/>
    </source>
</evidence>
<keyword evidence="6 8" id="KW-0862">Zinc</keyword>
<organism evidence="10">
    <name type="scientific">Moorella thermoacetica (strain ATCC 39073 / JCM 9320)</name>
    <dbReference type="NCBI Taxonomy" id="264732"/>
    <lineage>
        <taxon>Bacteria</taxon>
        <taxon>Bacillati</taxon>
        <taxon>Bacillota</taxon>
        <taxon>Clostridia</taxon>
        <taxon>Neomoorellales</taxon>
        <taxon>Neomoorellaceae</taxon>
        <taxon>Neomoorella</taxon>
    </lineage>
</organism>
<feature type="binding site" evidence="8">
    <location>
        <position position="82"/>
    </location>
    <ligand>
        <name>Zn(2+)</name>
        <dbReference type="ChEBI" id="CHEBI:29105"/>
        <note>catalytic</note>
    </ligand>
</feature>
<dbReference type="PATRIC" id="fig|264732.11.peg.26"/>
<reference evidence="10" key="1">
    <citation type="submission" date="2005-12" db="EMBL/GenBank/DDBJ databases">
        <title>Complete sequence of Moorella thermoacetica ATCC 39073.</title>
        <authorList>
            <consortium name="US DOE Joint Genome Institute"/>
            <person name="Copeland A."/>
            <person name="Lucas S."/>
            <person name="Lapidus A."/>
            <person name="Barry K."/>
            <person name="Detter J.C."/>
            <person name="Glavina T."/>
            <person name="Hammon N."/>
            <person name="Israni S."/>
            <person name="Pitluck S."/>
            <person name="Chertkov O."/>
            <person name="Saunders E.H."/>
            <person name="Brettin T."/>
            <person name="Bruce D."/>
            <person name="Han C."/>
            <person name="Tapia R."/>
            <person name="Gilna P."/>
            <person name="Schmutz J."/>
            <person name="Larimer F."/>
            <person name="Land M."/>
            <person name="Kyrpides N."/>
            <person name="Anderson I."/>
            <person name="Richardson P."/>
            <person name="Ragsdale S."/>
        </authorList>
    </citation>
    <scope>NUCLEOTIDE SEQUENCE</scope>
    <source>
        <strain evidence="10">ATCC 39073</strain>
    </source>
</reference>
<dbReference type="AlphaFoldDB" id="Q2RMH4"/>
<dbReference type="GO" id="GO:0008270">
    <property type="term" value="F:zinc ion binding"/>
    <property type="evidence" value="ECO:0007669"/>
    <property type="project" value="UniProtKB-UniRule"/>
</dbReference>
<dbReference type="EMBL" id="CP000232">
    <property type="protein sequence ID" value="ABC18365.1"/>
    <property type="molecule type" value="Genomic_DNA"/>
</dbReference>
<dbReference type="eggNOG" id="COG0590">
    <property type="taxonomic scope" value="Bacteria"/>
</dbReference>
<dbReference type="SUPFAM" id="SSF53927">
    <property type="entry name" value="Cytidine deaminase-like"/>
    <property type="match status" value="1"/>
</dbReference>
<dbReference type="STRING" id="264732.Moth_0025"/>
<dbReference type="FunFam" id="3.40.140.10:FF:000005">
    <property type="entry name" value="tRNA-specific adenosine deaminase"/>
    <property type="match status" value="1"/>
</dbReference>
<dbReference type="OrthoDB" id="9802676at2"/>
<dbReference type="HAMAP" id="MF_00972">
    <property type="entry name" value="tRNA_aden_deaminase"/>
    <property type="match status" value="1"/>
</dbReference>
<evidence type="ECO:0000256" key="3">
    <source>
        <dbReference type="ARBA" id="ARBA00022694"/>
    </source>
</evidence>
<comment type="similarity">
    <text evidence="1">Belongs to the cytidine and deoxycytidylate deaminase family. ADAT2 subfamily.</text>
</comment>
<comment type="catalytic activity">
    <reaction evidence="7 8">
        <text>adenosine(34) in tRNA + H2O + H(+) = inosine(34) in tRNA + NH4(+)</text>
        <dbReference type="Rhea" id="RHEA:43168"/>
        <dbReference type="Rhea" id="RHEA-COMP:10373"/>
        <dbReference type="Rhea" id="RHEA-COMP:10374"/>
        <dbReference type="ChEBI" id="CHEBI:15377"/>
        <dbReference type="ChEBI" id="CHEBI:15378"/>
        <dbReference type="ChEBI" id="CHEBI:28938"/>
        <dbReference type="ChEBI" id="CHEBI:74411"/>
        <dbReference type="ChEBI" id="CHEBI:82852"/>
        <dbReference type="EC" id="3.5.4.33"/>
    </reaction>
</comment>
<evidence type="ECO:0000256" key="2">
    <source>
        <dbReference type="ARBA" id="ARBA00011738"/>
    </source>
</evidence>
<dbReference type="InterPro" id="IPR058535">
    <property type="entry name" value="MafB19-deam"/>
</dbReference>
<dbReference type="PROSITE" id="PS00903">
    <property type="entry name" value="CYT_DCMP_DEAMINASES_1"/>
    <property type="match status" value="1"/>
</dbReference>
<dbReference type="PANTHER" id="PTHR11079:SF202">
    <property type="entry name" value="TRNA-SPECIFIC ADENOSINE DEAMINASE"/>
    <property type="match status" value="1"/>
</dbReference>
<dbReference type="Gene3D" id="3.40.140.10">
    <property type="entry name" value="Cytidine Deaminase, domain 2"/>
    <property type="match status" value="1"/>
</dbReference>
<keyword evidence="4 8" id="KW-0479">Metal-binding</keyword>
<dbReference type="Pfam" id="PF14437">
    <property type="entry name" value="MafB19-deam"/>
    <property type="match status" value="1"/>
</dbReference>
<dbReference type="NCBIfam" id="NF008113">
    <property type="entry name" value="PRK10860.1"/>
    <property type="match status" value="1"/>
</dbReference>
<feature type="binding site" evidence="8">
    <location>
        <position position="85"/>
    </location>
    <ligand>
        <name>Zn(2+)</name>
        <dbReference type="ChEBI" id="CHEBI:29105"/>
        <note>catalytic</note>
    </ligand>
</feature>
<protein>
    <recommendedName>
        <fullName evidence="8">tRNA-specific adenosine deaminase</fullName>
        <ecNumber evidence="8">3.5.4.33</ecNumber>
    </recommendedName>
</protein>
<dbReference type="CDD" id="cd01285">
    <property type="entry name" value="nucleoside_deaminase"/>
    <property type="match status" value="1"/>
</dbReference>